<feature type="region of interest" description="Disordered" evidence="11">
    <location>
        <begin position="1"/>
        <end position="29"/>
    </location>
</feature>
<dbReference type="ExpressionAtlas" id="A0A1D6GYT8">
    <property type="expression patterns" value="baseline and differential"/>
</dbReference>
<dbReference type="SUPFAM" id="SSF56112">
    <property type="entry name" value="Protein kinase-like (PK-like)"/>
    <property type="match status" value="1"/>
</dbReference>
<dbReference type="PROSITE" id="PS50011">
    <property type="entry name" value="PROTEIN_KINASE_DOM"/>
    <property type="match status" value="1"/>
</dbReference>
<comment type="catalytic activity">
    <reaction evidence="9">
        <text>L-threonyl-[protein] + ATP = O-phospho-L-threonyl-[protein] + ADP + H(+)</text>
        <dbReference type="Rhea" id="RHEA:46608"/>
        <dbReference type="Rhea" id="RHEA-COMP:11060"/>
        <dbReference type="Rhea" id="RHEA-COMP:11605"/>
        <dbReference type="ChEBI" id="CHEBI:15378"/>
        <dbReference type="ChEBI" id="CHEBI:30013"/>
        <dbReference type="ChEBI" id="CHEBI:30616"/>
        <dbReference type="ChEBI" id="CHEBI:61977"/>
        <dbReference type="ChEBI" id="CHEBI:456216"/>
        <dbReference type="EC" id="2.7.11.1"/>
    </reaction>
</comment>
<dbReference type="EMBL" id="CM000781">
    <property type="protein sequence ID" value="AQK67921.1"/>
    <property type="molecule type" value="Genomic_DNA"/>
</dbReference>
<dbReference type="InterPro" id="IPR011009">
    <property type="entry name" value="Kinase-like_dom_sf"/>
</dbReference>
<feature type="compositionally biased region" description="Pro residues" evidence="11">
    <location>
        <begin position="1"/>
        <end position="10"/>
    </location>
</feature>
<feature type="domain" description="Protein kinase" evidence="12">
    <location>
        <begin position="258"/>
        <end position="518"/>
    </location>
</feature>
<comment type="similarity">
    <text evidence="1">Belongs to the protein kinase superfamily. TKL Ser/Thr protein kinase family. RAF subfamily.</text>
</comment>
<dbReference type="OMA" id="AYEDALW"/>
<keyword evidence="7 13" id="KW-0418">Kinase</keyword>
<protein>
    <recommendedName>
        <fullName evidence="2">non-specific serine/threonine protein kinase</fullName>
        <ecNumber evidence="2">2.7.11.1</ecNumber>
    </recommendedName>
</protein>
<evidence type="ECO:0000259" key="12">
    <source>
        <dbReference type="PROSITE" id="PS50011"/>
    </source>
</evidence>
<evidence type="ECO:0000256" key="7">
    <source>
        <dbReference type="ARBA" id="ARBA00022777"/>
    </source>
</evidence>
<dbReference type="CDD" id="cd13999">
    <property type="entry name" value="STKc_MAP3K-like"/>
    <property type="match status" value="1"/>
</dbReference>
<dbReference type="AlphaFoldDB" id="A0A1D6GYT8"/>
<dbReference type="Gene3D" id="3.30.200.20">
    <property type="entry name" value="Phosphorylase Kinase, domain 1"/>
    <property type="match status" value="1"/>
</dbReference>
<dbReference type="PANTHER" id="PTHR44329:SF64">
    <property type="entry name" value="OS02G0120100 PROTEIN"/>
    <property type="match status" value="1"/>
</dbReference>
<evidence type="ECO:0000256" key="3">
    <source>
        <dbReference type="ARBA" id="ARBA00022527"/>
    </source>
</evidence>
<sequence length="550" mass="61472">MAVDSPPPASPQRRQSEAGAGGRRTDRHGRRLEVYNEVLVRLRSSAAVSPAFEDALWAHFHRLPARYALDVNAERADDVVTHQRLLQEARDPERRPALSVRVVQVSRIIDTDVGDPYDPDMEAVASNRPEANETVHPPPAFGSSSNLEALALETSESDVRSTGDTDHSVHLISRPMHEITFATIDKPKLLSQSTEQLQGDLLQKFHKIELSVQTQAWPLSSSLSPSSEGQQGGESMSSASVEIPTDGVDVWELDLKLLKFGSKVASGSNGDLYRGTYCNQDVAIKVVRPERISADMYRDFAQEVYIMRKVRHKNVVQFIGACTRQPTLYIVTDFMPGGSVYDYLHKNNNAFKLPEILKVATDITKGMNYLHQNNIIHRDLKTANLLMDENKVVKVADFGVARVKDQSGVMTAETGTYRWMAPEVIEHKPYDHKADVFSFAIVLWELLTGKIPYEYLTPLQAAIGVVQKGIRPTIPKDTHPKLIELLQKCWHRDPAERPDFSEILEILQKLSKEASPAFPVLAASLPHVRTDTEGRHKTKSGFLSALKRSH</sequence>
<dbReference type="GO" id="GO:0004674">
    <property type="term" value="F:protein serine/threonine kinase activity"/>
    <property type="evidence" value="ECO:0007669"/>
    <property type="project" value="UniProtKB-KW"/>
</dbReference>
<dbReference type="FunFam" id="3.30.200.20:FF:000060">
    <property type="entry name" value="Serine/threonine-protein kinase isoform 1"/>
    <property type="match status" value="1"/>
</dbReference>
<feature type="region of interest" description="Disordered" evidence="11">
    <location>
        <begin position="219"/>
        <end position="240"/>
    </location>
</feature>
<dbReference type="InterPro" id="IPR001245">
    <property type="entry name" value="Ser-Thr/Tyr_kinase_cat_dom"/>
</dbReference>
<dbReference type="Pfam" id="PF07714">
    <property type="entry name" value="PK_Tyr_Ser-Thr"/>
    <property type="match status" value="1"/>
</dbReference>
<dbReference type="InterPro" id="IPR051681">
    <property type="entry name" value="Ser/Thr_Kinases-Pseudokinases"/>
</dbReference>
<organism evidence="13">
    <name type="scientific">Zea mays</name>
    <name type="common">Maize</name>
    <dbReference type="NCBI Taxonomy" id="4577"/>
    <lineage>
        <taxon>Eukaryota</taxon>
        <taxon>Viridiplantae</taxon>
        <taxon>Streptophyta</taxon>
        <taxon>Embryophyta</taxon>
        <taxon>Tracheophyta</taxon>
        <taxon>Spermatophyta</taxon>
        <taxon>Magnoliopsida</taxon>
        <taxon>Liliopsida</taxon>
        <taxon>Poales</taxon>
        <taxon>Poaceae</taxon>
        <taxon>PACMAD clade</taxon>
        <taxon>Panicoideae</taxon>
        <taxon>Andropogonodae</taxon>
        <taxon>Andropogoneae</taxon>
        <taxon>Tripsacinae</taxon>
        <taxon>Zea</taxon>
    </lineage>
</organism>
<evidence type="ECO:0000256" key="11">
    <source>
        <dbReference type="SAM" id="MobiDB-lite"/>
    </source>
</evidence>
<evidence type="ECO:0000313" key="13">
    <source>
        <dbReference type="EMBL" id="AQK67921.1"/>
    </source>
</evidence>
<evidence type="ECO:0000256" key="2">
    <source>
        <dbReference type="ARBA" id="ARBA00012513"/>
    </source>
</evidence>
<dbReference type="Gene3D" id="1.10.510.10">
    <property type="entry name" value="Transferase(Phosphotransferase) domain 1"/>
    <property type="match status" value="1"/>
</dbReference>
<dbReference type="PROSITE" id="PS00108">
    <property type="entry name" value="PROTEIN_KINASE_ST"/>
    <property type="match status" value="1"/>
</dbReference>
<name>A0A1D6GYT8_MAIZE</name>
<evidence type="ECO:0000256" key="4">
    <source>
        <dbReference type="ARBA" id="ARBA00022553"/>
    </source>
</evidence>
<reference evidence="13" key="1">
    <citation type="submission" date="2015-12" db="EMBL/GenBank/DDBJ databases">
        <title>Update maize B73 reference genome by single molecule sequencing technologies.</title>
        <authorList>
            <consortium name="Maize Genome Sequencing Project"/>
            <person name="Ware D."/>
        </authorList>
    </citation>
    <scope>NUCLEOTIDE SEQUENCE</scope>
    <source>
        <tissue evidence="13">Seedling</tissue>
    </source>
</reference>
<dbReference type="PRINTS" id="PR00109">
    <property type="entry name" value="TYRKINASE"/>
</dbReference>
<accession>A0A1D6GYT8</accession>
<dbReference type="InterPro" id="IPR008271">
    <property type="entry name" value="Ser/Thr_kinase_AS"/>
</dbReference>
<dbReference type="PANTHER" id="PTHR44329">
    <property type="entry name" value="SERINE/THREONINE-PROTEIN KINASE TNNI3K-RELATED"/>
    <property type="match status" value="1"/>
</dbReference>
<comment type="catalytic activity">
    <reaction evidence="10">
        <text>L-seryl-[protein] + ATP = O-phospho-L-seryl-[protein] + ADP + H(+)</text>
        <dbReference type="Rhea" id="RHEA:17989"/>
        <dbReference type="Rhea" id="RHEA-COMP:9863"/>
        <dbReference type="Rhea" id="RHEA-COMP:11604"/>
        <dbReference type="ChEBI" id="CHEBI:15378"/>
        <dbReference type="ChEBI" id="CHEBI:29999"/>
        <dbReference type="ChEBI" id="CHEBI:30616"/>
        <dbReference type="ChEBI" id="CHEBI:83421"/>
        <dbReference type="ChEBI" id="CHEBI:456216"/>
        <dbReference type="EC" id="2.7.11.1"/>
    </reaction>
</comment>
<dbReference type="EC" id="2.7.11.1" evidence="2"/>
<keyword evidence="6" id="KW-0547">Nucleotide-binding</keyword>
<evidence type="ECO:0000256" key="6">
    <source>
        <dbReference type="ARBA" id="ARBA00022741"/>
    </source>
</evidence>
<keyword evidence="8" id="KW-0067">ATP-binding</keyword>
<dbReference type="GO" id="GO:0005524">
    <property type="term" value="F:ATP binding"/>
    <property type="evidence" value="ECO:0007669"/>
    <property type="project" value="UniProtKB-KW"/>
</dbReference>
<evidence type="ECO:0000256" key="9">
    <source>
        <dbReference type="ARBA" id="ARBA00047899"/>
    </source>
</evidence>
<keyword evidence="3" id="KW-0723">Serine/threonine-protein kinase</keyword>
<evidence type="ECO:0000256" key="8">
    <source>
        <dbReference type="ARBA" id="ARBA00022840"/>
    </source>
</evidence>
<gene>
    <name evidence="13" type="ORF">ZEAMMB73_Zm00001d015032</name>
</gene>
<dbReference type="FunFam" id="1.10.510.10:FF:000316">
    <property type="entry name" value="serine/threonine-protein kinase HT1"/>
    <property type="match status" value="1"/>
</dbReference>
<dbReference type="InterPro" id="IPR000719">
    <property type="entry name" value="Prot_kinase_dom"/>
</dbReference>
<proteinExistence type="inferred from homology"/>
<keyword evidence="4" id="KW-0597">Phosphoprotein</keyword>
<keyword evidence="5" id="KW-0808">Transferase</keyword>
<evidence type="ECO:0000256" key="10">
    <source>
        <dbReference type="ARBA" id="ARBA00048679"/>
    </source>
</evidence>
<dbReference type="SMART" id="SM00220">
    <property type="entry name" value="S_TKc"/>
    <property type="match status" value="1"/>
</dbReference>
<evidence type="ECO:0000256" key="5">
    <source>
        <dbReference type="ARBA" id="ARBA00022679"/>
    </source>
</evidence>
<evidence type="ECO:0000256" key="1">
    <source>
        <dbReference type="ARBA" id="ARBA00010507"/>
    </source>
</evidence>